<dbReference type="PANTHER" id="PTHR15034">
    <property type="entry name" value="DEATH DOMAIN-CONTAINING PROTEIN CRADD"/>
    <property type="match status" value="1"/>
</dbReference>
<dbReference type="PANTHER" id="PTHR15034:SF5">
    <property type="entry name" value="DEATH DOMAIN-CONTAINING PROTEIN CRADD"/>
    <property type="match status" value="1"/>
</dbReference>
<dbReference type="PROSITE" id="PS50209">
    <property type="entry name" value="CARD"/>
    <property type="match status" value="1"/>
</dbReference>
<dbReference type="InterPro" id="IPR011029">
    <property type="entry name" value="DEATH-like_dom_sf"/>
</dbReference>
<sequence length="114" mass="13016">LALLRHNRTLLIEKINFANLGTLLDLLLDLEVLSESEKDFILESKSVKRDEVRTLIDMVKNKGEEAAKHFFNSLKKVNEALYKQIDTKSTQGPAGELISVTFCKFNLHIVSMRQ</sequence>
<dbReference type="CDD" id="cd01671">
    <property type="entry name" value="CARD"/>
    <property type="match status" value="1"/>
</dbReference>
<dbReference type="InterPro" id="IPR037939">
    <property type="entry name" value="CRADD"/>
</dbReference>
<accession>A0A3B4HBY0</accession>
<dbReference type="GO" id="GO:0042981">
    <property type="term" value="P:regulation of apoptotic process"/>
    <property type="evidence" value="ECO:0007669"/>
    <property type="project" value="InterPro"/>
</dbReference>
<dbReference type="AlphaFoldDB" id="A0A3B4HBY0"/>
<evidence type="ECO:0000313" key="2">
    <source>
        <dbReference type="Ensembl" id="ENSPNYP00000031186.1"/>
    </source>
</evidence>
<feature type="domain" description="CARD" evidence="1">
    <location>
        <begin position="1"/>
        <end position="89"/>
    </location>
</feature>
<dbReference type="Pfam" id="PF00619">
    <property type="entry name" value="CARD"/>
    <property type="match status" value="1"/>
</dbReference>
<dbReference type="Ensembl" id="ENSPNYT00000031937.1">
    <property type="protein sequence ID" value="ENSPNYP00000031186.1"/>
    <property type="gene ID" value="ENSPNYG00000023516.1"/>
</dbReference>
<dbReference type="InterPro" id="IPR001315">
    <property type="entry name" value="CARD"/>
</dbReference>
<dbReference type="Gene3D" id="1.10.533.10">
    <property type="entry name" value="Death Domain, Fas"/>
    <property type="match status" value="1"/>
</dbReference>
<name>A0A3B4HBY0_9CICH</name>
<reference evidence="2" key="1">
    <citation type="submission" date="2023-09" db="UniProtKB">
        <authorList>
            <consortium name="Ensembl"/>
        </authorList>
    </citation>
    <scope>IDENTIFICATION</scope>
</reference>
<dbReference type="SUPFAM" id="SSF47986">
    <property type="entry name" value="DEATH domain"/>
    <property type="match status" value="1"/>
</dbReference>
<dbReference type="GO" id="GO:0002020">
    <property type="term" value="F:protease binding"/>
    <property type="evidence" value="ECO:0007669"/>
    <property type="project" value="InterPro"/>
</dbReference>
<organism evidence="2">
    <name type="scientific">Pundamilia nyererei</name>
    <dbReference type="NCBI Taxonomy" id="303518"/>
    <lineage>
        <taxon>Eukaryota</taxon>
        <taxon>Metazoa</taxon>
        <taxon>Chordata</taxon>
        <taxon>Craniata</taxon>
        <taxon>Vertebrata</taxon>
        <taxon>Euteleostomi</taxon>
        <taxon>Actinopterygii</taxon>
        <taxon>Neopterygii</taxon>
        <taxon>Teleostei</taxon>
        <taxon>Neoteleostei</taxon>
        <taxon>Acanthomorphata</taxon>
        <taxon>Ovalentaria</taxon>
        <taxon>Cichlomorphae</taxon>
        <taxon>Cichliformes</taxon>
        <taxon>Cichlidae</taxon>
        <taxon>African cichlids</taxon>
        <taxon>Pseudocrenilabrinae</taxon>
        <taxon>Haplochromini</taxon>
        <taxon>Pundamilia</taxon>
    </lineage>
</organism>
<proteinExistence type="predicted"/>
<dbReference type="GO" id="GO:0070513">
    <property type="term" value="F:death domain binding"/>
    <property type="evidence" value="ECO:0007669"/>
    <property type="project" value="InterPro"/>
</dbReference>
<evidence type="ECO:0000259" key="1">
    <source>
        <dbReference type="PROSITE" id="PS50209"/>
    </source>
</evidence>
<protein>
    <recommendedName>
        <fullName evidence="1">CARD domain-containing protein</fullName>
    </recommendedName>
</protein>